<evidence type="ECO:0000256" key="1">
    <source>
        <dbReference type="ARBA" id="ARBA00022737"/>
    </source>
</evidence>
<dbReference type="EMBL" id="RYZI01000176">
    <property type="protein sequence ID" value="RWA08963.1"/>
    <property type="molecule type" value="Genomic_DNA"/>
</dbReference>
<name>A0A439D3I6_9PEZI</name>
<dbReference type="PANTHER" id="PTHR24126">
    <property type="entry name" value="ANKYRIN REPEAT, PH AND SEC7 DOMAIN CONTAINING PROTEIN SECG-RELATED"/>
    <property type="match status" value="1"/>
</dbReference>
<dbReference type="PROSITE" id="PS50297">
    <property type="entry name" value="ANK_REP_REGION"/>
    <property type="match status" value="2"/>
</dbReference>
<dbReference type="STRING" id="363999.A0A439D3I6"/>
<dbReference type="Pfam" id="PF12796">
    <property type="entry name" value="Ank_2"/>
    <property type="match status" value="1"/>
</dbReference>
<evidence type="ECO:0000256" key="3">
    <source>
        <dbReference type="PROSITE-ProRule" id="PRU00023"/>
    </source>
</evidence>
<keyword evidence="1" id="KW-0677">Repeat</keyword>
<feature type="repeat" description="ANK" evidence="3">
    <location>
        <begin position="660"/>
        <end position="692"/>
    </location>
</feature>
<dbReference type="Pfam" id="PF00023">
    <property type="entry name" value="Ank"/>
    <property type="match status" value="1"/>
</dbReference>
<keyword evidence="2 3" id="KW-0040">ANK repeat</keyword>
<gene>
    <name evidence="4" type="ORF">EKO27_g6150</name>
</gene>
<dbReference type="SUPFAM" id="SSF48403">
    <property type="entry name" value="Ankyrin repeat"/>
    <property type="match status" value="1"/>
</dbReference>
<sequence length="798" mass="89259">MLDGHFSDSLDEPLDVIINITPKQVLLKILAGDSPTIQAALDTLLMLLSLPDRKDDFVNLVEITWHLHPERTLPISCLECAAEFDSVDSCRTLLQMIRWPKGDQSDSGSSEFYYYSQTVLASIGSGHITDCAKILFQHLFEPSTTVLLPEGSLANRIFGDFLQSVAEGRNVGSGYDKNIYIGIENPAVLPMLDWLFKIGANVDLQAEKRPLDEEYTFYTPKDWMPTIIDDVYFLNSKLFFQPIGHSTKSKTELTRPGIHHSASRGIDSLHMYLLSQPSHTPAEQDMLVDIHLVEEFPRPEDSDFKALRTLLDYNCSFRKLDLNTSTMLYHVIRKARKQGMHPAVYHRIKTLMQGGATIVAETMERAVEDDGTTLLQLLLSYGAEFKSQGVLALCEAARIGNYDAVNWLIDTGIDTDATLHSGWTILAYGNMERSQYNIQVLDHRWHRRDYHTEPMGCEMLKYLICRKFNLRAKHGDTSARQLLCLILRCQPFFFVLGKVWEKVQLILDAEPWMNDQPNVDQCPLEAFFGNGVAPYQSSGKLALMNLLLERGISARNSGVLAHLFRHNASDTEIQKALDSGASVDTWQRTPIQAAADNGPFDWVQYLIQKGADVNKPAKGEKGRTALQAACDTEPPSRNIELVKLLIAAGADANAPPAPNKGMTAFQGASTRGDFEMALLLLENGADINAPPAEKKGLCALYGAVRYQRLDMVQFLLDLGALSHNMGESGYRGAIRIAQEDGNQAIADLIRRHALKNGKSGEELSSDWDYSIPFEPISLDKGSDLEIWNQTSWEDWLQF</sequence>
<reference evidence="4 5" key="1">
    <citation type="submission" date="2018-12" db="EMBL/GenBank/DDBJ databases">
        <title>Draft genome sequence of Xylaria grammica IHI A82.</title>
        <authorList>
            <person name="Buettner E."/>
            <person name="Kellner H."/>
        </authorList>
    </citation>
    <scope>NUCLEOTIDE SEQUENCE [LARGE SCALE GENOMIC DNA]</scope>
    <source>
        <strain evidence="4 5">IHI A82</strain>
    </source>
</reference>
<keyword evidence="5" id="KW-1185">Reference proteome</keyword>
<dbReference type="PROSITE" id="PS50088">
    <property type="entry name" value="ANK_REPEAT"/>
    <property type="match status" value="3"/>
</dbReference>
<dbReference type="AlphaFoldDB" id="A0A439D3I6"/>
<protein>
    <submittedName>
        <fullName evidence="4">Uncharacterized protein</fullName>
    </submittedName>
</protein>
<dbReference type="Proteomes" id="UP000286045">
    <property type="component" value="Unassembled WGS sequence"/>
</dbReference>
<proteinExistence type="predicted"/>
<evidence type="ECO:0000313" key="5">
    <source>
        <dbReference type="Proteomes" id="UP000286045"/>
    </source>
</evidence>
<feature type="repeat" description="ANK" evidence="3">
    <location>
        <begin position="586"/>
        <end position="618"/>
    </location>
</feature>
<evidence type="ECO:0000313" key="4">
    <source>
        <dbReference type="EMBL" id="RWA08963.1"/>
    </source>
</evidence>
<evidence type="ECO:0000256" key="2">
    <source>
        <dbReference type="ARBA" id="ARBA00023043"/>
    </source>
</evidence>
<dbReference type="PANTHER" id="PTHR24126:SF14">
    <property type="entry name" value="ANK_REP_REGION DOMAIN-CONTAINING PROTEIN"/>
    <property type="match status" value="1"/>
</dbReference>
<dbReference type="Gene3D" id="1.25.40.20">
    <property type="entry name" value="Ankyrin repeat-containing domain"/>
    <property type="match status" value="2"/>
</dbReference>
<dbReference type="SMART" id="SM00248">
    <property type="entry name" value="ANK"/>
    <property type="match status" value="5"/>
</dbReference>
<comment type="caution">
    <text evidence="4">The sequence shown here is derived from an EMBL/GenBank/DDBJ whole genome shotgun (WGS) entry which is preliminary data.</text>
</comment>
<organism evidence="4 5">
    <name type="scientific">Xylaria grammica</name>
    <dbReference type="NCBI Taxonomy" id="363999"/>
    <lineage>
        <taxon>Eukaryota</taxon>
        <taxon>Fungi</taxon>
        <taxon>Dikarya</taxon>
        <taxon>Ascomycota</taxon>
        <taxon>Pezizomycotina</taxon>
        <taxon>Sordariomycetes</taxon>
        <taxon>Xylariomycetidae</taxon>
        <taxon>Xylariales</taxon>
        <taxon>Xylariaceae</taxon>
        <taxon>Xylaria</taxon>
    </lineage>
</organism>
<accession>A0A439D3I6</accession>
<dbReference type="InterPro" id="IPR002110">
    <property type="entry name" value="Ankyrin_rpt"/>
</dbReference>
<dbReference type="InterPro" id="IPR036770">
    <property type="entry name" value="Ankyrin_rpt-contain_sf"/>
</dbReference>
<feature type="repeat" description="ANK" evidence="3">
    <location>
        <begin position="621"/>
        <end position="657"/>
    </location>
</feature>